<evidence type="ECO:0000256" key="2">
    <source>
        <dbReference type="SAM" id="Phobius"/>
    </source>
</evidence>
<accession>A0A8H7CVE0</accession>
<sequence>MNSAFALFEVLLTNVPPAPWLTLPLHILILGGYLGVAYITHATQGFYSASRPVPLPLSSAHGLLAAYIIGIGVGDVIVFALARGIVVLRQRLTIRSGRLAKDDGEVIGRGGDAEAVDEWQEIERLVGGGKVERGGEGEGESSRVIDSRVGAEAEAETV</sequence>
<feature type="compositionally biased region" description="Basic and acidic residues" evidence="1">
    <location>
        <begin position="130"/>
        <end position="151"/>
    </location>
</feature>
<name>A0A8H7CVE0_9AGAR</name>
<gene>
    <name evidence="3" type="ORF">MVEN_01397400</name>
</gene>
<proteinExistence type="predicted"/>
<protein>
    <submittedName>
        <fullName evidence="3">Uncharacterized protein</fullName>
    </submittedName>
</protein>
<keyword evidence="2" id="KW-0812">Transmembrane</keyword>
<evidence type="ECO:0000313" key="3">
    <source>
        <dbReference type="EMBL" id="KAF7348778.1"/>
    </source>
</evidence>
<keyword evidence="2" id="KW-0472">Membrane</keyword>
<dbReference type="Proteomes" id="UP000620124">
    <property type="component" value="Unassembled WGS sequence"/>
</dbReference>
<keyword evidence="4" id="KW-1185">Reference proteome</keyword>
<evidence type="ECO:0000256" key="1">
    <source>
        <dbReference type="SAM" id="MobiDB-lite"/>
    </source>
</evidence>
<feature type="transmembrane region" description="Helical" evidence="2">
    <location>
        <begin position="60"/>
        <end position="88"/>
    </location>
</feature>
<feature type="transmembrane region" description="Helical" evidence="2">
    <location>
        <begin position="20"/>
        <end position="40"/>
    </location>
</feature>
<comment type="caution">
    <text evidence="3">The sequence shown here is derived from an EMBL/GenBank/DDBJ whole genome shotgun (WGS) entry which is preliminary data.</text>
</comment>
<keyword evidence="2" id="KW-1133">Transmembrane helix</keyword>
<organism evidence="3 4">
    <name type="scientific">Mycena venus</name>
    <dbReference type="NCBI Taxonomy" id="2733690"/>
    <lineage>
        <taxon>Eukaryota</taxon>
        <taxon>Fungi</taxon>
        <taxon>Dikarya</taxon>
        <taxon>Basidiomycota</taxon>
        <taxon>Agaricomycotina</taxon>
        <taxon>Agaricomycetes</taxon>
        <taxon>Agaricomycetidae</taxon>
        <taxon>Agaricales</taxon>
        <taxon>Marasmiineae</taxon>
        <taxon>Mycenaceae</taxon>
        <taxon>Mycena</taxon>
    </lineage>
</organism>
<feature type="region of interest" description="Disordered" evidence="1">
    <location>
        <begin position="128"/>
        <end position="158"/>
    </location>
</feature>
<evidence type="ECO:0000313" key="4">
    <source>
        <dbReference type="Proteomes" id="UP000620124"/>
    </source>
</evidence>
<reference evidence="3" key="1">
    <citation type="submission" date="2020-05" db="EMBL/GenBank/DDBJ databases">
        <title>Mycena genomes resolve the evolution of fungal bioluminescence.</title>
        <authorList>
            <person name="Tsai I.J."/>
        </authorList>
    </citation>
    <scope>NUCLEOTIDE SEQUENCE</scope>
    <source>
        <strain evidence="3">CCC161011</strain>
    </source>
</reference>
<dbReference type="AlphaFoldDB" id="A0A8H7CVE0"/>
<dbReference type="EMBL" id="JACAZI010000011">
    <property type="protein sequence ID" value="KAF7348778.1"/>
    <property type="molecule type" value="Genomic_DNA"/>
</dbReference>
<dbReference type="OrthoDB" id="419711at2759"/>